<dbReference type="RefSeq" id="WP_345530840.1">
    <property type="nucleotide sequence ID" value="NZ_BAABLD010000001.1"/>
</dbReference>
<dbReference type="PROSITE" id="PS51257">
    <property type="entry name" value="PROKAR_LIPOPROTEIN"/>
    <property type="match status" value="1"/>
</dbReference>
<evidence type="ECO:0000256" key="1">
    <source>
        <dbReference type="SAM" id="SignalP"/>
    </source>
</evidence>
<evidence type="ECO:0000313" key="2">
    <source>
        <dbReference type="EMBL" id="GAA5157501.1"/>
    </source>
</evidence>
<evidence type="ECO:0000313" key="3">
    <source>
        <dbReference type="Proteomes" id="UP001500547"/>
    </source>
</evidence>
<comment type="caution">
    <text evidence="2">The sequence shown here is derived from an EMBL/GenBank/DDBJ whole genome shotgun (WGS) entry which is preliminary data.</text>
</comment>
<evidence type="ECO:0008006" key="4">
    <source>
        <dbReference type="Google" id="ProtNLM"/>
    </source>
</evidence>
<accession>A0ABP9QAF7</accession>
<dbReference type="Proteomes" id="UP001500547">
    <property type="component" value="Unassembled WGS sequence"/>
</dbReference>
<keyword evidence="1" id="KW-0732">Signal</keyword>
<organism evidence="2 3">
    <name type="scientific">Viridibacterium curvum</name>
    <dbReference type="NCBI Taxonomy" id="1101404"/>
    <lineage>
        <taxon>Bacteria</taxon>
        <taxon>Pseudomonadati</taxon>
        <taxon>Pseudomonadota</taxon>
        <taxon>Betaproteobacteria</taxon>
        <taxon>Rhodocyclales</taxon>
        <taxon>Rhodocyclaceae</taxon>
        <taxon>Viridibacterium</taxon>
    </lineage>
</organism>
<feature type="chain" id="PRO_5047440648" description="Lipoprotein" evidence="1">
    <location>
        <begin position="26"/>
        <end position="114"/>
    </location>
</feature>
<sequence length="114" mass="12075">MKIFNKNVTRTIGLLAAALLMQACSGPLTLVAPTPPMKYEKLGRVEGTACGVILGPLIPITLNGRVGEAQRLALEKAPGASSLINVDIKEEWAWFGIGISRCTTISGDAIKEVK</sequence>
<feature type="signal peptide" evidence="1">
    <location>
        <begin position="1"/>
        <end position="25"/>
    </location>
</feature>
<gene>
    <name evidence="2" type="ORF">GCM10025770_00810</name>
</gene>
<protein>
    <recommendedName>
        <fullName evidence="4">Lipoprotein</fullName>
    </recommendedName>
</protein>
<dbReference type="EMBL" id="BAABLD010000001">
    <property type="protein sequence ID" value="GAA5157501.1"/>
    <property type="molecule type" value="Genomic_DNA"/>
</dbReference>
<name>A0ABP9QAF7_9RHOO</name>
<reference evidence="3" key="1">
    <citation type="journal article" date="2019" name="Int. J. Syst. Evol. Microbiol.">
        <title>The Global Catalogue of Microorganisms (GCM) 10K type strain sequencing project: providing services to taxonomists for standard genome sequencing and annotation.</title>
        <authorList>
            <consortium name="The Broad Institute Genomics Platform"/>
            <consortium name="The Broad Institute Genome Sequencing Center for Infectious Disease"/>
            <person name="Wu L."/>
            <person name="Ma J."/>
        </authorList>
    </citation>
    <scope>NUCLEOTIDE SEQUENCE [LARGE SCALE GENOMIC DNA]</scope>
    <source>
        <strain evidence="3">JCM 18715</strain>
    </source>
</reference>
<keyword evidence="3" id="KW-1185">Reference proteome</keyword>
<proteinExistence type="predicted"/>